<keyword evidence="3" id="KW-1185">Reference proteome</keyword>
<name>A0ABN1JYB3_9FLAO</name>
<evidence type="ECO:0000313" key="2">
    <source>
        <dbReference type="EMBL" id="GAA0749234.1"/>
    </source>
</evidence>
<dbReference type="EMBL" id="BAAAGF010000005">
    <property type="protein sequence ID" value="GAA0749234.1"/>
    <property type="molecule type" value="Genomic_DNA"/>
</dbReference>
<reference evidence="2 3" key="1">
    <citation type="journal article" date="2019" name="Int. J. Syst. Evol. Microbiol.">
        <title>The Global Catalogue of Microorganisms (GCM) 10K type strain sequencing project: providing services to taxonomists for standard genome sequencing and annotation.</title>
        <authorList>
            <consortium name="The Broad Institute Genomics Platform"/>
            <consortium name="The Broad Institute Genome Sequencing Center for Infectious Disease"/>
            <person name="Wu L."/>
            <person name="Ma J."/>
        </authorList>
    </citation>
    <scope>NUCLEOTIDE SEQUENCE [LARGE SCALE GENOMIC DNA]</scope>
    <source>
        <strain evidence="2 3">JCM 15976</strain>
    </source>
</reference>
<protein>
    <recommendedName>
        <fullName evidence="4">Outer membrane protein beta-barrel domain-containing protein</fullName>
    </recommendedName>
</protein>
<organism evidence="2 3">
    <name type="scientific">Gaetbulibacter jejuensis</name>
    <dbReference type="NCBI Taxonomy" id="584607"/>
    <lineage>
        <taxon>Bacteria</taxon>
        <taxon>Pseudomonadati</taxon>
        <taxon>Bacteroidota</taxon>
        <taxon>Flavobacteriia</taxon>
        <taxon>Flavobacteriales</taxon>
        <taxon>Flavobacteriaceae</taxon>
        <taxon>Gaetbulibacter</taxon>
    </lineage>
</organism>
<gene>
    <name evidence="2" type="ORF">GCM10009431_28590</name>
</gene>
<proteinExistence type="predicted"/>
<dbReference type="Proteomes" id="UP001500736">
    <property type="component" value="Unassembled WGS sequence"/>
</dbReference>
<comment type="caution">
    <text evidence="2">The sequence shown here is derived from an EMBL/GenBank/DDBJ whole genome shotgun (WGS) entry which is preliminary data.</text>
</comment>
<evidence type="ECO:0000313" key="3">
    <source>
        <dbReference type="Proteomes" id="UP001500736"/>
    </source>
</evidence>
<evidence type="ECO:0008006" key="4">
    <source>
        <dbReference type="Google" id="ProtNLM"/>
    </source>
</evidence>
<accession>A0ABN1JYB3</accession>
<keyword evidence="1" id="KW-0175">Coiled coil</keyword>
<evidence type="ECO:0000256" key="1">
    <source>
        <dbReference type="SAM" id="Coils"/>
    </source>
</evidence>
<sequence length="339" mass="39474">MNAQDTIQKSKNQFKIESLDELKKKIEEEEREYLKKEVEAINLRLENGEITQEKADALKKEVAKKRALNIENRIAIIDNKIELLKRNEIGYDNLDDDKGDYFGFSFGGDGESFAGFRIKNRKKFRKYDKRTTSDLVFAAGFNNAIGDGQKIGDEYGFMNSGFVELGWAWKTRVFKNSNALRLKYGFSFQWNKLSPKDDRYFVQNGNVTTLEEFPYELKESEFRVTNLVVPVYFEFGPSKKIEKDDYFRYSTHNKFKIGVGAYAGFNIGTQQKLRYKQDGDRVKEKIKRNYNTSDFVYGLGAYVGYGSMGLYMKYDLNPLFKDQAFDQHNLSMGLRFDLD</sequence>
<feature type="coiled-coil region" evidence="1">
    <location>
        <begin position="12"/>
        <end position="87"/>
    </location>
</feature>